<keyword evidence="2" id="KW-1185">Reference proteome</keyword>
<dbReference type="OrthoDB" id="22534at10239"/>
<dbReference type="GeneID" id="30309995"/>
<sequence>MTQVSNHWDVMNKLQESFSNINSISFMLEELTEAMDNNRMGAAHDIAHALNAFLPVYTDNWDRNFKQAWDQVIHENT</sequence>
<evidence type="ECO:0000313" key="1">
    <source>
        <dbReference type="EMBL" id="AOV61515.1"/>
    </source>
</evidence>
<reference evidence="1 2" key="1">
    <citation type="journal article" date="2016" name="Virology">
        <title>The genomic content and context of auxiliary metabolic genes in marine cyanomyoviruses.</title>
        <authorList>
            <person name="Crummett L.T."/>
            <person name="Puxty R.J."/>
            <person name="Weihe C."/>
            <person name="Marston M.F."/>
            <person name="Martiny J.B."/>
        </authorList>
    </citation>
    <scope>NUCLEOTIDE SEQUENCE [LARGE SCALE GENOMIC DNA]</scope>
    <source>
        <strain evidence="1">0810PA09</strain>
    </source>
</reference>
<accession>A0A1D8KS59</accession>
<proteinExistence type="predicted"/>
<organism evidence="1 2">
    <name type="scientific">Synechococcus phage S-WAM1</name>
    <dbReference type="NCBI Taxonomy" id="1815521"/>
    <lineage>
        <taxon>Viruses</taxon>
        <taxon>Duplodnaviria</taxon>
        <taxon>Heunggongvirae</taxon>
        <taxon>Uroviricota</taxon>
        <taxon>Caudoviricetes</taxon>
        <taxon>Pantevenvirales</taxon>
        <taxon>Kyanoviridae</taxon>
        <taxon>Sokavirus</taxon>
        <taxon>Sokavirus swam1</taxon>
    </lineage>
</organism>
<dbReference type="RefSeq" id="YP_009325031.1">
    <property type="nucleotide sequence ID" value="NC_031944.1"/>
</dbReference>
<dbReference type="KEGG" id="vg:30309995"/>
<gene>
    <name evidence="1" type="ORF">P090810_042</name>
</gene>
<dbReference type="Proteomes" id="UP000204364">
    <property type="component" value="Segment"/>
</dbReference>
<dbReference type="EMBL" id="KU686210">
    <property type="protein sequence ID" value="AOV61515.1"/>
    <property type="molecule type" value="Genomic_DNA"/>
</dbReference>
<name>A0A1D8KS59_9CAUD</name>
<protein>
    <submittedName>
        <fullName evidence="1">Uncharacterized protein</fullName>
    </submittedName>
</protein>
<evidence type="ECO:0000313" key="2">
    <source>
        <dbReference type="Proteomes" id="UP000204364"/>
    </source>
</evidence>